<dbReference type="InterPro" id="IPR023801">
    <property type="entry name" value="His_deacetylse_dom"/>
</dbReference>
<evidence type="ECO:0000256" key="1">
    <source>
        <dbReference type="ARBA" id="ARBA00048287"/>
    </source>
</evidence>
<organism evidence="3 4">
    <name type="scientific">Frankliniella fusca</name>
    <dbReference type="NCBI Taxonomy" id="407009"/>
    <lineage>
        <taxon>Eukaryota</taxon>
        <taxon>Metazoa</taxon>
        <taxon>Ecdysozoa</taxon>
        <taxon>Arthropoda</taxon>
        <taxon>Hexapoda</taxon>
        <taxon>Insecta</taxon>
        <taxon>Pterygota</taxon>
        <taxon>Neoptera</taxon>
        <taxon>Paraneoptera</taxon>
        <taxon>Thysanoptera</taxon>
        <taxon>Terebrantia</taxon>
        <taxon>Thripoidea</taxon>
        <taxon>Thripidae</taxon>
        <taxon>Frankliniella</taxon>
    </lineage>
</organism>
<dbReference type="GO" id="GO:0000118">
    <property type="term" value="C:histone deacetylase complex"/>
    <property type="evidence" value="ECO:0007669"/>
    <property type="project" value="TreeGrafter"/>
</dbReference>
<gene>
    <name evidence="3" type="ORF">KUF71_012891</name>
</gene>
<evidence type="ECO:0000259" key="2">
    <source>
        <dbReference type="Pfam" id="PF00850"/>
    </source>
</evidence>
<dbReference type="SUPFAM" id="SSF52768">
    <property type="entry name" value="Arginase/deacetylase"/>
    <property type="match status" value="1"/>
</dbReference>
<evidence type="ECO:0000313" key="4">
    <source>
        <dbReference type="Proteomes" id="UP001219518"/>
    </source>
</evidence>
<dbReference type="GO" id="GO:0141221">
    <property type="term" value="F:histone deacetylase activity, hydrolytic mechanism"/>
    <property type="evidence" value="ECO:0007669"/>
    <property type="project" value="UniProtKB-EC"/>
</dbReference>
<accession>A0AAE1LNQ2</accession>
<reference evidence="3" key="1">
    <citation type="submission" date="2021-07" db="EMBL/GenBank/DDBJ databases">
        <authorList>
            <person name="Catto M.A."/>
            <person name="Jacobson A."/>
            <person name="Kennedy G."/>
            <person name="Labadie P."/>
            <person name="Hunt B.G."/>
            <person name="Srinivasan R."/>
        </authorList>
    </citation>
    <scope>NUCLEOTIDE SEQUENCE</scope>
    <source>
        <strain evidence="3">PL_HMW_Pooled</strain>
        <tissue evidence="3">Head</tissue>
    </source>
</reference>
<dbReference type="InterPro" id="IPR037138">
    <property type="entry name" value="His_deacetylse_dom_sf"/>
</dbReference>
<protein>
    <submittedName>
        <fullName evidence="3">Histone deacetylase 11</fullName>
    </submittedName>
</protein>
<dbReference type="Pfam" id="PF00850">
    <property type="entry name" value="Hist_deacetyl"/>
    <property type="match status" value="1"/>
</dbReference>
<dbReference type="AlphaFoldDB" id="A0AAE1LNQ2"/>
<dbReference type="PANTHER" id="PTHR10625:SF23">
    <property type="entry name" value="HISTONE DEACETYLASE 11"/>
    <property type="match status" value="1"/>
</dbReference>
<dbReference type="PANTHER" id="PTHR10625">
    <property type="entry name" value="HISTONE DEACETYLASE HDAC1-RELATED"/>
    <property type="match status" value="1"/>
</dbReference>
<name>A0AAE1LNQ2_9NEOP</name>
<comment type="catalytic activity">
    <reaction evidence="1">
        <text>N(6)-acetyl-L-lysyl-[histone] + H2O = L-lysyl-[histone] + acetate</text>
        <dbReference type="Rhea" id="RHEA:58196"/>
        <dbReference type="Rhea" id="RHEA-COMP:9845"/>
        <dbReference type="Rhea" id="RHEA-COMP:11338"/>
        <dbReference type="ChEBI" id="CHEBI:15377"/>
        <dbReference type="ChEBI" id="CHEBI:29969"/>
        <dbReference type="ChEBI" id="CHEBI:30089"/>
        <dbReference type="ChEBI" id="CHEBI:61930"/>
        <dbReference type="EC" id="3.5.1.98"/>
    </reaction>
</comment>
<proteinExistence type="predicted"/>
<feature type="domain" description="Histone deacetylase" evidence="2">
    <location>
        <begin position="1"/>
        <end position="141"/>
    </location>
</feature>
<keyword evidence="4" id="KW-1185">Reference proteome</keyword>
<dbReference type="GO" id="GO:0040029">
    <property type="term" value="P:epigenetic regulation of gene expression"/>
    <property type="evidence" value="ECO:0007669"/>
    <property type="project" value="TreeGrafter"/>
</dbReference>
<dbReference type="Gene3D" id="3.40.800.20">
    <property type="entry name" value="Histone deacetylase domain"/>
    <property type="match status" value="1"/>
</dbReference>
<dbReference type="InterPro" id="IPR023696">
    <property type="entry name" value="Ureohydrolase_dom_sf"/>
</dbReference>
<dbReference type="Proteomes" id="UP001219518">
    <property type="component" value="Unassembled WGS sequence"/>
</dbReference>
<sequence length="154" mass="17561">MIVDLDAHQGNGHETDFRLQQNVYIMDVYNKAVYPNDKDAKAFIDRKIELNPFTNDSEYLELVEENLEIALHDFHPDIIVYNAGTDILEGDRLGRLSISPKGIIRRDQIVFMKARERRVPIVMLTSGGYLRSTAQIIAESIINLYDLGLIDGPK</sequence>
<dbReference type="EMBL" id="JAHWGI010001197">
    <property type="protein sequence ID" value="KAK3924757.1"/>
    <property type="molecule type" value="Genomic_DNA"/>
</dbReference>
<comment type="caution">
    <text evidence="3">The sequence shown here is derived from an EMBL/GenBank/DDBJ whole genome shotgun (WGS) entry which is preliminary data.</text>
</comment>
<evidence type="ECO:0000313" key="3">
    <source>
        <dbReference type="EMBL" id="KAK3924757.1"/>
    </source>
</evidence>
<reference evidence="3" key="2">
    <citation type="journal article" date="2023" name="BMC Genomics">
        <title>Pest status, molecular evolution, and epigenetic factors derived from the genome assembly of Frankliniella fusca, a thysanopteran phytovirus vector.</title>
        <authorList>
            <person name="Catto M.A."/>
            <person name="Labadie P.E."/>
            <person name="Jacobson A.L."/>
            <person name="Kennedy G.G."/>
            <person name="Srinivasan R."/>
            <person name="Hunt B.G."/>
        </authorList>
    </citation>
    <scope>NUCLEOTIDE SEQUENCE</scope>
    <source>
        <strain evidence="3">PL_HMW_Pooled</strain>
    </source>
</reference>